<sequence length="169" mass="19230">MGTLGGGGLWWRFPSCGGGGGDRHRRRRGHRRPGSSSSESIGFGREGRPLFDFPLKQATIAASLTLTGDTVAQVRDRLVSYFHGERDEENKELISVLLLNHDWLRALRMASYGFLLYGYIKQICTWSMRYCRIFAWIIYGWKICSYIQISEGCLPLYCLDSDFGFPFPS</sequence>
<feature type="compositionally biased region" description="Basic residues" evidence="1">
    <location>
        <begin position="23"/>
        <end position="33"/>
    </location>
</feature>
<accession>A0A199UDT4</accession>
<proteinExistence type="predicted"/>
<evidence type="ECO:0000256" key="1">
    <source>
        <dbReference type="SAM" id="MobiDB-lite"/>
    </source>
</evidence>
<dbReference type="EMBL" id="LSRQ01008414">
    <property type="protein sequence ID" value="OAY62901.1"/>
    <property type="molecule type" value="Genomic_DNA"/>
</dbReference>
<dbReference type="Proteomes" id="UP000092600">
    <property type="component" value="Unassembled WGS sequence"/>
</dbReference>
<evidence type="ECO:0000313" key="2">
    <source>
        <dbReference type="EMBL" id="OAY62901.1"/>
    </source>
</evidence>
<comment type="caution">
    <text evidence="2">The sequence shown here is derived from an EMBL/GenBank/DDBJ whole genome shotgun (WGS) entry which is preliminary data.</text>
</comment>
<feature type="compositionally biased region" description="Low complexity" evidence="1">
    <location>
        <begin position="34"/>
        <end position="43"/>
    </location>
</feature>
<feature type="region of interest" description="Disordered" evidence="1">
    <location>
        <begin position="18"/>
        <end position="45"/>
    </location>
</feature>
<gene>
    <name evidence="2" type="ORF">ACMD2_06488</name>
</gene>
<reference evidence="2 3" key="1">
    <citation type="journal article" date="2016" name="DNA Res.">
        <title>The draft genome of MD-2 pineapple using hybrid error correction of long reads.</title>
        <authorList>
            <person name="Redwan R.M."/>
            <person name="Saidin A."/>
            <person name="Kumar S.V."/>
        </authorList>
    </citation>
    <scope>NUCLEOTIDE SEQUENCE [LARGE SCALE GENOMIC DNA]</scope>
    <source>
        <strain evidence="3">cv. MD2</strain>
        <tissue evidence="2">Leaf</tissue>
    </source>
</reference>
<dbReference type="STRING" id="4615.A0A199UDT4"/>
<dbReference type="AlphaFoldDB" id="A0A199UDT4"/>
<evidence type="ECO:0000313" key="3">
    <source>
        <dbReference type="Proteomes" id="UP000092600"/>
    </source>
</evidence>
<organism evidence="2 3">
    <name type="scientific">Ananas comosus</name>
    <name type="common">Pineapple</name>
    <name type="synonym">Ananas ananas</name>
    <dbReference type="NCBI Taxonomy" id="4615"/>
    <lineage>
        <taxon>Eukaryota</taxon>
        <taxon>Viridiplantae</taxon>
        <taxon>Streptophyta</taxon>
        <taxon>Embryophyta</taxon>
        <taxon>Tracheophyta</taxon>
        <taxon>Spermatophyta</taxon>
        <taxon>Magnoliopsida</taxon>
        <taxon>Liliopsida</taxon>
        <taxon>Poales</taxon>
        <taxon>Bromeliaceae</taxon>
        <taxon>Bromelioideae</taxon>
        <taxon>Ananas</taxon>
    </lineage>
</organism>
<name>A0A199UDT4_ANACO</name>
<protein>
    <submittedName>
        <fullName evidence="2">Uncharacterized protein</fullName>
    </submittedName>
</protein>